<dbReference type="SMART" id="SM00382">
    <property type="entry name" value="AAA"/>
    <property type="match status" value="1"/>
</dbReference>
<dbReference type="KEGG" id="bge:BC1002_1339"/>
<dbReference type="NCBIfam" id="TIGR01288">
    <property type="entry name" value="nodI"/>
    <property type="match status" value="1"/>
</dbReference>
<organism evidence="12 13">
    <name type="scientific">Paraburkholderia atlantica</name>
    <dbReference type="NCBI Taxonomy" id="2654982"/>
    <lineage>
        <taxon>Bacteria</taxon>
        <taxon>Pseudomonadati</taxon>
        <taxon>Pseudomonadota</taxon>
        <taxon>Betaproteobacteria</taxon>
        <taxon>Burkholderiales</taxon>
        <taxon>Burkholderiaceae</taxon>
        <taxon>Paraburkholderia</taxon>
    </lineage>
</organism>
<dbReference type="PANTHER" id="PTHR42711">
    <property type="entry name" value="ABC TRANSPORTER ATP-BINDING PROTEIN"/>
    <property type="match status" value="1"/>
</dbReference>
<accession>D5W7M1</accession>
<dbReference type="InterPro" id="IPR003439">
    <property type="entry name" value="ABC_transporter-like_ATP-bd"/>
</dbReference>
<dbReference type="InterPro" id="IPR050763">
    <property type="entry name" value="ABC_transporter_ATP-binding"/>
</dbReference>
<dbReference type="eggNOG" id="COG1131">
    <property type="taxonomic scope" value="Bacteria"/>
</dbReference>
<reference evidence="12 13" key="1">
    <citation type="submission" date="2010-04" db="EMBL/GenBank/DDBJ databases">
        <title>Complete sequence of chromosome 1 of Burkholderia sp. CCGE1002.</title>
        <authorList>
            <consortium name="US DOE Joint Genome Institute"/>
            <person name="Lucas S."/>
            <person name="Copeland A."/>
            <person name="Lapidus A."/>
            <person name="Cheng J.-F."/>
            <person name="Bruce D."/>
            <person name="Goodwin L."/>
            <person name="Pitluck S."/>
            <person name="Chertkov O."/>
            <person name="Detter J.C."/>
            <person name="Han C."/>
            <person name="Tapia R."/>
            <person name="Land M."/>
            <person name="Hauser L."/>
            <person name="Kyrpides N."/>
            <person name="Ovchinnikova G."/>
            <person name="Martinez-Romero E."/>
            <person name="Hernandez M.A.R."/>
            <person name="Tiedje J.M."/>
            <person name="Woyke T."/>
        </authorList>
    </citation>
    <scope>NUCLEOTIDE SEQUENCE [LARGE SCALE GENOMIC DNA]</scope>
    <source>
        <strain evidence="12 13">CCGE1002</strain>
    </source>
</reference>
<dbReference type="Gene3D" id="3.40.50.300">
    <property type="entry name" value="P-loop containing nucleotide triphosphate hydrolases"/>
    <property type="match status" value="1"/>
</dbReference>
<evidence type="ECO:0000256" key="1">
    <source>
        <dbReference type="ARBA" id="ARBA00004236"/>
    </source>
</evidence>
<keyword evidence="4" id="KW-0536">Nodulation</keyword>
<dbReference type="GO" id="GO:0016887">
    <property type="term" value="F:ATP hydrolysis activity"/>
    <property type="evidence" value="ECO:0007669"/>
    <property type="project" value="InterPro"/>
</dbReference>
<feature type="domain" description="ABC transporter" evidence="11">
    <location>
        <begin position="6"/>
        <end position="236"/>
    </location>
</feature>
<evidence type="ECO:0000313" key="12">
    <source>
        <dbReference type="EMBL" id="ADG15416.1"/>
    </source>
</evidence>
<dbReference type="PROSITE" id="PS00211">
    <property type="entry name" value="ABC_TRANSPORTER_1"/>
    <property type="match status" value="1"/>
</dbReference>
<name>D5W7M1_PARAM</name>
<evidence type="ECO:0000313" key="13">
    <source>
        <dbReference type="Proteomes" id="UP000002190"/>
    </source>
</evidence>
<evidence type="ECO:0000256" key="2">
    <source>
        <dbReference type="ARBA" id="ARBA00005417"/>
    </source>
</evidence>
<dbReference type="InterPro" id="IPR017871">
    <property type="entry name" value="ABC_transporter-like_CS"/>
</dbReference>
<evidence type="ECO:0000256" key="9">
    <source>
        <dbReference type="ARBA" id="ARBA00022967"/>
    </source>
</evidence>
<dbReference type="EMBL" id="CP002013">
    <property type="protein sequence ID" value="ADG15416.1"/>
    <property type="molecule type" value="Genomic_DNA"/>
</dbReference>
<dbReference type="HOGENOM" id="CLU_000604_1_2_4"/>
<evidence type="ECO:0000256" key="5">
    <source>
        <dbReference type="ARBA" id="ARBA00022475"/>
    </source>
</evidence>
<dbReference type="STRING" id="640511.BC1002_1339"/>
<evidence type="ECO:0000256" key="8">
    <source>
        <dbReference type="ARBA" id="ARBA00022840"/>
    </source>
</evidence>
<dbReference type="GeneID" id="301092689"/>
<dbReference type="InterPro" id="IPR027417">
    <property type="entry name" value="P-loop_NTPase"/>
</dbReference>
<evidence type="ECO:0000256" key="4">
    <source>
        <dbReference type="ARBA" id="ARBA00022458"/>
    </source>
</evidence>
<dbReference type="GO" id="GO:0005524">
    <property type="term" value="F:ATP binding"/>
    <property type="evidence" value="ECO:0007669"/>
    <property type="project" value="UniProtKB-KW"/>
</dbReference>
<evidence type="ECO:0000256" key="3">
    <source>
        <dbReference type="ARBA" id="ARBA00022448"/>
    </source>
</evidence>
<dbReference type="NCBIfam" id="NF010060">
    <property type="entry name" value="PRK13537.1"/>
    <property type="match status" value="1"/>
</dbReference>
<comment type="similarity">
    <text evidence="2">Belongs to the ABC transporter superfamily.</text>
</comment>
<dbReference type="RefSeq" id="WP_013089293.1">
    <property type="nucleotide sequence ID" value="NC_014117.1"/>
</dbReference>
<dbReference type="SUPFAM" id="SSF52540">
    <property type="entry name" value="P-loop containing nucleoside triphosphate hydrolases"/>
    <property type="match status" value="1"/>
</dbReference>
<keyword evidence="6" id="KW-0997">Cell inner membrane</keyword>
<comment type="subcellular location">
    <subcellularLocation>
        <location evidence="1">Cell membrane</location>
    </subcellularLocation>
</comment>
<proteinExistence type="inferred from homology"/>
<reference evidence="12 13" key="2">
    <citation type="journal article" date="2012" name="J. Bacteriol.">
        <title>Genome Sequences of Burkholderia sp. Strains CCGE1002 and H160, Isolated from Legume Nodules in Mexico and Brazil.</title>
        <authorList>
            <person name="Ormeno-Orrillo E."/>
            <person name="Rogel M.A."/>
            <person name="Chueire L.M."/>
            <person name="Tiedje J.M."/>
            <person name="Martinez-Romero E."/>
            <person name="Hungria M."/>
        </authorList>
    </citation>
    <scope>NUCLEOTIDE SEQUENCE [LARGE SCALE GENOMIC DNA]</scope>
    <source>
        <strain evidence="12 13">CCGE1002</strain>
    </source>
</reference>
<dbReference type="GO" id="GO:0022857">
    <property type="term" value="F:transmembrane transporter activity"/>
    <property type="evidence" value="ECO:0007669"/>
    <property type="project" value="InterPro"/>
</dbReference>
<sequence>MPAAPIEFHHVRKSYGEKTVVDGLSFHVNTGECFGLLGPNGAGKTTTLRMLLGIAAPDAGAIRLCGESIPGRARLARSRVGVVPQFDNLDPDFTVRENLLVFGRYFGLSAAQCRAAVPGLLEFARLENKADARVSELSGGMKRRLTLARALINDPDVLIMDEPTTGLDPQARHLIWERLRSLLARGKTILLTTHFMEEAERLCHRLCVIEEGRKIAEGAPRELIESEIGCDVIEIYGPDPFALRDELAPLAERTEISGETLFCYVNDAQPVHMRLKQRADLRYLHRPANLEDVFLRLTGREMQD</sequence>
<dbReference type="InterPro" id="IPR005978">
    <property type="entry name" value="ABC_transptNodI"/>
</dbReference>
<dbReference type="Proteomes" id="UP000002190">
    <property type="component" value="Chromosome 1"/>
</dbReference>
<dbReference type="AlphaFoldDB" id="D5W7M1"/>
<dbReference type="Pfam" id="PF00005">
    <property type="entry name" value="ABC_tran"/>
    <property type="match status" value="1"/>
</dbReference>
<keyword evidence="5" id="KW-1003">Cell membrane</keyword>
<evidence type="ECO:0000256" key="6">
    <source>
        <dbReference type="ARBA" id="ARBA00022519"/>
    </source>
</evidence>
<dbReference type="InterPro" id="IPR003593">
    <property type="entry name" value="AAA+_ATPase"/>
</dbReference>
<keyword evidence="7" id="KW-0547">Nucleotide-binding</keyword>
<evidence type="ECO:0000256" key="10">
    <source>
        <dbReference type="ARBA" id="ARBA00023136"/>
    </source>
</evidence>
<keyword evidence="9" id="KW-1278">Translocase</keyword>
<keyword evidence="3" id="KW-0813">Transport</keyword>
<protein>
    <submittedName>
        <fullName evidence="12">Nodulation ABC transporter NodI</fullName>
    </submittedName>
</protein>
<dbReference type="PROSITE" id="PS50893">
    <property type="entry name" value="ABC_TRANSPORTER_2"/>
    <property type="match status" value="1"/>
</dbReference>
<evidence type="ECO:0000259" key="11">
    <source>
        <dbReference type="PROSITE" id="PS50893"/>
    </source>
</evidence>
<keyword evidence="10" id="KW-0472">Membrane</keyword>
<dbReference type="GO" id="GO:0005886">
    <property type="term" value="C:plasma membrane"/>
    <property type="evidence" value="ECO:0007669"/>
    <property type="project" value="UniProtKB-SubCell"/>
</dbReference>
<gene>
    <name evidence="12" type="ordered locus">BC1002_1339</name>
</gene>
<dbReference type="FunFam" id="3.40.50.300:FF:000589">
    <property type="entry name" value="ABC transporter, ATP-binding subunit"/>
    <property type="match status" value="1"/>
</dbReference>
<dbReference type="PANTHER" id="PTHR42711:SF5">
    <property type="entry name" value="ABC TRANSPORTER ATP-BINDING PROTEIN NATA"/>
    <property type="match status" value="1"/>
</dbReference>
<keyword evidence="8" id="KW-0067">ATP-binding</keyword>
<dbReference type="CDD" id="cd03263">
    <property type="entry name" value="ABC_subfamily_A"/>
    <property type="match status" value="1"/>
</dbReference>
<evidence type="ECO:0000256" key="7">
    <source>
        <dbReference type="ARBA" id="ARBA00022741"/>
    </source>
</evidence>